<name>A0A5C5ZC52_9BACT</name>
<keyword evidence="2" id="KW-1185">Reference proteome</keyword>
<dbReference type="EMBL" id="SJPJ01000001">
    <property type="protein sequence ID" value="TWT84401.1"/>
    <property type="molecule type" value="Genomic_DNA"/>
</dbReference>
<reference evidence="1 2" key="1">
    <citation type="submission" date="2019-02" db="EMBL/GenBank/DDBJ databases">
        <title>Deep-cultivation of Planctomycetes and their phenomic and genomic characterization uncovers novel biology.</title>
        <authorList>
            <person name="Wiegand S."/>
            <person name="Jogler M."/>
            <person name="Boedeker C."/>
            <person name="Pinto D."/>
            <person name="Vollmers J."/>
            <person name="Rivas-Marin E."/>
            <person name="Kohn T."/>
            <person name="Peeters S.H."/>
            <person name="Heuer A."/>
            <person name="Rast P."/>
            <person name="Oberbeckmann S."/>
            <person name="Bunk B."/>
            <person name="Jeske O."/>
            <person name="Meyerdierks A."/>
            <person name="Storesund J.E."/>
            <person name="Kallscheuer N."/>
            <person name="Luecker S."/>
            <person name="Lage O.M."/>
            <person name="Pohl T."/>
            <person name="Merkel B.J."/>
            <person name="Hornburger P."/>
            <person name="Mueller R.-W."/>
            <person name="Bruemmer F."/>
            <person name="Labrenz M."/>
            <person name="Spormann A.M."/>
            <person name="Op Den Camp H."/>
            <person name="Overmann J."/>
            <person name="Amann R."/>
            <person name="Jetten M.S.M."/>
            <person name="Mascher T."/>
            <person name="Medema M.H."/>
            <person name="Devos D.P."/>
            <person name="Kaster A.-K."/>
            <person name="Ovreas L."/>
            <person name="Rohde M."/>
            <person name="Galperin M.Y."/>
            <person name="Jogler C."/>
        </authorList>
    </citation>
    <scope>NUCLEOTIDE SEQUENCE [LARGE SCALE GENOMIC DNA]</scope>
    <source>
        <strain evidence="1 2">CA13</strain>
    </source>
</reference>
<proteinExistence type="predicted"/>
<protein>
    <submittedName>
        <fullName evidence="1">Uncharacterized protein</fullName>
    </submittedName>
</protein>
<dbReference type="AlphaFoldDB" id="A0A5C5ZC52"/>
<comment type="caution">
    <text evidence="1">The sequence shown here is derived from an EMBL/GenBank/DDBJ whole genome shotgun (WGS) entry which is preliminary data.</text>
</comment>
<dbReference type="Proteomes" id="UP000315010">
    <property type="component" value="Unassembled WGS sequence"/>
</dbReference>
<evidence type="ECO:0000313" key="1">
    <source>
        <dbReference type="EMBL" id="TWT84401.1"/>
    </source>
</evidence>
<accession>A0A5C5ZC52</accession>
<sequence length="103" mass="11447">MHQNKGPSKLYCLTAWDLLEFSLKRGKGEGGRFSGLGLIFSSEYDQSFFSQLMVCQESNVPMKQAASIMPLTGAMRKMGKCEKCPPSPFLSRCVLRGRCCKDA</sequence>
<evidence type="ECO:0000313" key="2">
    <source>
        <dbReference type="Proteomes" id="UP000315010"/>
    </source>
</evidence>
<gene>
    <name evidence="1" type="ORF">CA13_58790</name>
</gene>
<organism evidence="1 2">
    <name type="scientific">Novipirellula herctigrandis</name>
    <dbReference type="NCBI Taxonomy" id="2527986"/>
    <lineage>
        <taxon>Bacteria</taxon>
        <taxon>Pseudomonadati</taxon>
        <taxon>Planctomycetota</taxon>
        <taxon>Planctomycetia</taxon>
        <taxon>Pirellulales</taxon>
        <taxon>Pirellulaceae</taxon>
        <taxon>Novipirellula</taxon>
    </lineage>
</organism>